<keyword evidence="5" id="KW-0479">Metal-binding</keyword>
<dbReference type="InterPro" id="IPR047127">
    <property type="entry name" value="MutT-like"/>
</dbReference>
<evidence type="ECO:0000256" key="1">
    <source>
        <dbReference type="ARBA" id="ARBA00001946"/>
    </source>
</evidence>
<evidence type="ECO:0000256" key="4">
    <source>
        <dbReference type="ARBA" id="ARBA00022705"/>
    </source>
</evidence>
<dbReference type="SUPFAM" id="SSF55811">
    <property type="entry name" value="Nudix"/>
    <property type="match status" value="1"/>
</dbReference>
<proteinExistence type="inferred from homology"/>
<dbReference type="PANTHER" id="PTHR47707">
    <property type="entry name" value="8-OXO-DGTP DIPHOSPHATASE"/>
    <property type="match status" value="1"/>
</dbReference>
<dbReference type="EMBL" id="JAROCA020000003">
    <property type="protein sequence ID" value="MDY0407056.1"/>
    <property type="molecule type" value="Genomic_DNA"/>
</dbReference>
<evidence type="ECO:0000256" key="11">
    <source>
        <dbReference type="ARBA" id="ARBA00038905"/>
    </source>
</evidence>
<evidence type="ECO:0000256" key="9">
    <source>
        <dbReference type="ARBA" id="ARBA00023204"/>
    </source>
</evidence>
<dbReference type="RefSeq" id="WP_306065761.1">
    <property type="nucleotide sequence ID" value="NZ_JAROCA020000003.1"/>
</dbReference>
<evidence type="ECO:0000259" key="12">
    <source>
        <dbReference type="PROSITE" id="PS51462"/>
    </source>
</evidence>
<evidence type="ECO:0000313" key="14">
    <source>
        <dbReference type="Proteomes" id="UP001228376"/>
    </source>
</evidence>
<keyword evidence="3" id="KW-0515">Mutator protein</keyword>
<dbReference type="GO" id="GO:0016787">
    <property type="term" value="F:hydrolase activity"/>
    <property type="evidence" value="ECO:0007669"/>
    <property type="project" value="UniProtKB-KW"/>
</dbReference>
<evidence type="ECO:0000256" key="2">
    <source>
        <dbReference type="ARBA" id="ARBA00005582"/>
    </source>
</evidence>
<sequence length="130" mass="14792">MKKAIQVVGAIIMKNNRILCTQRGPSKDLAYKWEFPGGKIEKGESAQAALKREIQEELKCTIEIVGLVEQTVHQYEFAIVHLTTFLCKLMEVPPTLTEHMALKWLKPNELLSLDWAPADLPAVKRCMQLF</sequence>
<dbReference type="PANTHER" id="PTHR47707:SF1">
    <property type="entry name" value="NUDIX HYDROLASE FAMILY PROTEIN"/>
    <property type="match status" value="1"/>
</dbReference>
<dbReference type="PROSITE" id="PS51462">
    <property type="entry name" value="NUDIX"/>
    <property type="match status" value="1"/>
</dbReference>
<dbReference type="InterPro" id="IPR020476">
    <property type="entry name" value="Nudix_hydrolase"/>
</dbReference>
<accession>A0ABU5CL51</accession>
<dbReference type="Proteomes" id="UP001228376">
    <property type="component" value="Unassembled WGS sequence"/>
</dbReference>
<evidence type="ECO:0000313" key="13">
    <source>
        <dbReference type="EMBL" id="MDY0407056.1"/>
    </source>
</evidence>
<evidence type="ECO:0000256" key="3">
    <source>
        <dbReference type="ARBA" id="ARBA00022457"/>
    </source>
</evidence>
<gene>
    <name evidence="13" type="ORF">P5G51_018480</name>
</gene>
<comment type="caution">
    <text evidence="13">The sequence shown here is derived from an EMBL/GenBank/DDBJ whole genome shotgun (WGS) entry which is preliminary data.</text>
</comment>
<comment type="similarity">
    <text evidence="2">Belongs to the Nudix hydrolase family.</text>
</comment>
<dbReference type="PRINTS" id="PR00502">
    <property type="entry name" value="NUDIXFAMILY"/>
</dbReference>
<evidence type="ECO:0000256" key="10">
    <source>
        <dbReference type="ARBA" id="ARBA00035861"/>
    </source>
</evidence>
<keyword evidence="14" id="KW-1185">Reference proteome</keyword>
<keyword evidence="6" id="KW-0227">DNA damage</keyword>
<dbReference type="InterPro" id="IPR015797">
    <property type="entry name" value="NUDIX_hydrolase-like_dom_sf"/>
</dbReference>
<evidence type="ECO:0000256" key="7">
    <source>
        <dbReference type="ARBA" id="ARBA00022801"/>
    </source>
</evidence>
<comment type="cofactor">
    <cofactor evidence="1">
        <name>Mg(2+)</name>
        <dbReference type="ChEBI" id="CHEBI:18420"/>
    </cofactor>
</comment>
<evidence type="ECO:0000256" key="8">
    <source>
        <dbReference type="ARBA" id="ARBA00022842"/>
    </source>
</evidence>
<keyword evidence="8" id="KW-0460">Magnesium</keyword>
<dbReference type="CDD" id="cd03425">
    <property type="entry name" value="NUDIX_MutT_NudA_like"/>
    <property type="match status" value="1"/>
</dbReference>
<reference evidence="13 14" key="1">
    <citation type="submission" date="2023-10" db="EMBL/GenBank/DDBJ databases">
        <title>179-bfca-hs.</title>
        <authorList>
            <person name="Miliotis G."/>
            <person name="Sengupta P."/>
            <person name="Hameed A."/>
            <person name="Chuvochina M."/>
            <person name="Mcdonagh F."/>
            <person name="Simpson A.C."/>
            <person name="Singh N.K."/>
            <person name="Rekha P.D."/>
            <person name="Raman K."/>
            <person name="Hugenholtz P."/>
            <person name="Venkateswaran K."/>
        </authorList>
    </citation>
    <scope>NUCLEOTIDE SEQUENCE [LARGE SCALE GENOMIC DNA]</scope>
    <source>
        <strain evidence="13 14">179-BFC-A-HS</strain>
    </source>
</reference>
<dbReference type="Pfam" id="PF00293">
    <property type="entry name" value="NUDIX"/>
    <property type="match status" value="1"/>
</dbReference>
<keyword evidence="9" id="KW-0234">DNA repair</keyword>
<protein>
    <recommendedName>
        <fullName evidence="11">8-oxo-dGTP diphosphatase</fullName>
        <ecNumber evidence="11">3.6.1.55</ecNumber>
    </recommendedName>
</protein>
<keyword evidence="7 13" id="KW-0378">Hydrolase</keyword>
<dbReference type="EC" id="3.6.1.55" evidence="11"/>
<feature type="domain" description="Nudix hydrolase" evidence="12">
    <location>
        <begin position="3"/>
        <end position="128"/>
    </location>
</feature>
<dbReference type="Gene3D" id="3.90.79.10">
    <property type="entry name" value="Nucleoside Triphosphate Pyrophosphohydrolase"/>
    <property type="match status" value="1"/>
</dbReference>
<comment type="catalytic activity">
    <reaction evidence="10">
        <text>8-oxo-dGTP + H2O = 8-oxo-dGMP + diphosphate + H(+)</text>
        <dbReference type="Rhea" id="RHEA:31575"/>
        <dbReference type="ChEBI" id="CHEBI:15377"/>
        <dbReference type="ChEBI" id="CHEBI:15378"/>
        <dbReference type="ChEBI" id="CHEBI:33019"/>
        <dbReference type="ChEBI" id="CHEBI:63224"/>
        <dbReference type="ChEBI" id="CHEBI:77896"/>
        <dbReference type="EC" id="3.6.1.55"/>
    </reaction>
</comment>
<keyword evidence="4" id="KW-0235">DNA replication</keyword>
<evidence type="ECO:0000256" key="6">
    <source>
        <dbReference type="ARBA" id="ARBA00022763"/>
    </source>
</evidence>
<evidence type="ECO:0000256" key="5">
    <source>
        <dbReference type="ARBA" id="ARBA00022723"/>
    </source>
</evidence>
<organism evidence="13 14">
    <name type="scientific">Tigheibacillus jepli</name>
    <dbReference type="NCBI Taxonomy" id="3035914"/>
    <lineage>
        <taxon>Bacteria</taxon>
        <taxon>Bacillati</taxon>
        <taxon>Bacillota</taxon>
        <taxon>Bacilli</taxon>
        <taxon>Bacillales</taxon>
        <taxon>Bacillaceae</taxon>
        <taxon>Tigheibacillus</taxon>
    </lineage>
</organism>
<dbReference type="InterPro" id="IPR000086">
    <property type="entry name" value="NUDIX_hydrolase_dom"/>
</dbReference>
<name>A0ABU5CL51_9BACI</name>